<gene>
    <name evidence="1" type="ORF">ABWT76_001311</name>
</gene>
<name>A0AAU8JJ51_9CYAN</name>
<sequence>MGDRCFNPKQRNRVSVVNYVGANALVAPTVEAKKKPGFWSFLRGRSLFCGVRFPPGRFAIAFLGGDIQAIMSSE</sequence>
<dbReference type="RefSeq" id="WP_156331779.1">
    <property type="nucleotide sequence ID" value="NZ_CP159837.1"/>
</dbReference>
<evidence type="ECO:0008006" key="2">
    <source>
        <dbReference type="Google" id="ProtNLM"/>
    </source>
</evidence>
<protein>
    <recommendedName>
        <fullName evidence="2">Transposase</fullName>
    </recommendedName>
</protein>
<dbReference type="AlphaFoldDB" id="A0AAU8JJ51"/>
<evidence type="ECO:0000313" key="1">
    <source>
        <dbReference type="EMBL" id="XCM38460.1"/>
    </source>
</evidence>
<accession>A0AAU8JJ51</accession>
<organism evidence="1">
    <name type="scientific">Planktothricoides raciborskii GIHE-MW2</name>
    <dbReference type="NCBI Taxonomy" id="2792601"/>
    <lineage>
        <taxon>Bacteria</taxon>
        <taxon>Bacillati</taxon>
        <taxon>Cyanobacteriota</taxon>
        <taxon>Cyanophyceae</taxon>
        <taxon>Oscillatoriophycideae</taxon>
        <taxon>Oscillatoriales</taxon>
        <taxon>Oscillatoriaceae</taxon>
        <taxon>Planktothricoides</taxon>
    </lineage>
</organism>
<reference evidence="1" key="1">
    <citation type="submission" date="2024-07" db="EMBL/GenBank/DDBJ databases">
        <authorList>
            <person name="Kim Y.J."/>
            <person name="Jeong J.Y."/>
        </authorList>
    </citation>
    <scope>NUCLEOTIDE SEQUENCE</scope>
    <source>
        <strain evidence="1">GIHE-MW2</strain>
    </source>
</reference>
<proteinExistence type="predicted"/>
<dbReference type="EMBL" id="CP159837">
    <property type="protein sequence ID" value="XCM38460.1"/>
    <property type="molecule type" value="Genomic_DNA"/>
</dbReference>